<keyword evidence="2" id="KW-1185">Reference proteome</keyword>
<dbReference type="EMBL" id="CAJNOC010003458">
    <property type="protein sequence ID" value="CAF0983535.1"/>
    <property type="molecule type" value="Genomic_DNA"/>
</dbReference>
<proteinExistence type="predicted"/>
<dbReference type="Proteomes" id="UP000663879">
    <property type="component" value="Unassembled WGS sequence"/>
</dbReference>
<accession>A0A814FJ20</accession>
<comment type="caution">
    <text evidence="1">The sequence shown here is derived from an EMBL/GenBank/DDBJ whole genome shotgun (WGS) entry which is preliminary data.</text>
</comment>
<dbReference type="OrthoDB" id="10527837at2759"/>
<evidence type="ECO:0000313" key="1">
    <source>
        <dbReference type="EMBL" id="CAF0983535.1"/>
    </source>
</evidence>
<reference evidence="1" key="1">
    <citation type="submission" date="2021-02" db="EMBL/GenBank/DDBJ databases">
        <authorList>
            <person name="Nowell W R."/>
        </authorList>
    </citation>
    <scope>NUCLEOTIDE SEQUENCE</scope>
    <source>
        <strain evidence="1">Ploen Becks lab</strain>
    </source>
</reference>
<organism evidence="1 2">
    <name type="scientific">Brachionus calyciflorus</name>
    <dbReference type="NCBI Taxonomy" id="104777"/>
    <lineage>
        <taxon>Eukaryota</taxon>
        <taxon>Metazoa</taxon>
        <taxon>Spiralia</taxon>
        <taxon>Gnathifera</taxon>
        <taxon>Rotifera</taxon>
        <taxon>Eurotatoria</taxon>
        <taxon>Monogononta</taxon>
        <taxon>Pseudotrocha</taxon>
        <taxon>Ploima</taxon>
        <taxon>Brachionidae</taxon>
        <taxon>Brachionus</taxon>
    </lineage>
</organism>
<name>A0A814FJ20_9BILA</name>
<gene>
    <name evidence="1" type="ORF">OXX778_LOCUS15546</name>
</gene>
<sequence length="303" mass="35241">MLNEIEFVEPLKEKLSDISSRPTSVRPKSSKLEPINTLNILNTKKFLPSLSPLGNYASTNIKSKKKSTKFKSNGISINDFQLTSLENSSPSFQDDWSREQFEDFFFPVEQFLSNQSKREKSSKRRCSEIIKRRNLENTRRFIENTISDFDEKISLNLLVKSRESLPKGNSSSFSESSNYRALIADEILRINSKCSRCREKNRRYEEHIFDQPFEIYAHNKNFKKNNLPNISGNFHHTHVSNLHSHHSPNRPKIINLNTHSTKSVNKLFNRSFNLSKEPNETAQNKLVMNVMPNKKQIAGKYRL</sequence>
<protein>
    <submittedName>
        <fullName evidence="1">Uncharacterized protein</fullName>
    </submittedName>
</protein>
<evidence type="ECO:0000313" key="2">
    <source>
        <dbReference type="Proteomes" id="UP000663879"/>
    </source>
</evidence>
<dbReference type="AlphaFoldDB" id="A0A814FJ20"/>